<dbReference type="GO" id="GO:0005737">
    <property type="term" value="C:cytoplasm"/>
    <property type="evidence" value="ECO:0007669"/>
    <property type="project" value="TreeGrafter"/>
</dbReference>
<sequence>MNRTEDKYGWLAAPPAFVSAKHEGDKVIVFERGNVLFLFNFHPTRSHTNYRVAMASPGKYPYGYIRVSSLCVCEGGWVGGWTESVGINA</sequence>
<dbReference type="PANTHER" id="PTHR43651">
    <property type="entry name" value="1,4-ALPHA-GLUCAN-BRANCHING ENZYME"/>
    <property type="match status" value="1"/>
</dbReference>
<organism evidence="2 3">
    <name type="scientific">Hucho hucho</name>
    <name type="common">huchen</name>
    <dbReference type="NCBI Taxonomy" id="62062"/>
    <lineage>
        <taxon>Eukaryota</taxon>
        <taxon>Metazoa</taxon>
        <taxon>Chordata</taxon>
        <taxon>Craniata</taxon>
        <taxon>Vertebrata</taxon>
        <taxon>Euteleostomi</taxon>
        <taxon>Actinopterygii</taxon>
        <taxon>Neopterygii</taxon>
        <taxon>Teleostei</taxon>
        <taxon>Protacanthopterygii</taxon>
        <taxon>Salmoniformes</taxon>
        <taxon>Salmonidae</taxon>
        <taxon>Salmoninae</taxon>
        <taxon>Hucho</taxon>
    </lineage>
</organism>
<dbReference type="GO" id="GO:0043169">
    <property type="term" value="F:cation binding"/>
    <property type="evidence" value="ECO:0007669"/>
    <property type="project" value="InterPro"/>
</dbReference>
<evidence type="ECO:0000259" key="1">
    <source>
        <dbReference type="Pfam" id="PF02806"/>
    </source>
</evidence>
<reference evidence="2" key="2">
    <citation type="submission" date="2025-08" db="UniProtKB">
        <authorList>
            <consortium name="Ensembl"/>
        </authorList>
    </citation>
    <scope>IDENTIFICATION</scope>
</reference>
<dbReference type="Ensembl" id="ENSHHUT00000038607.1">
    <property type="protein sequence ID" value="ENSHHUP00000037128.1"/>
    <property type="gene ID" value="ENSHHUG00000023270.1"/>
</dbReference>
<dbReference type="PANTHER" id="PTHR43651:SF3">
    <property type="entry name" value="1,4-ALPHA-GLUCAN-BRANCHING ENZYME"/>
    <property type="match status" value="1"/>
</dbReference>
<dbReference type="InterPro" id="IPR013780">
    <property type="entry name" value="Glyco_hydro_b"/>
</dbReference>
<keyword evidence="3" id="KW-1185">Reference proteome</keyword>
<reference evidence="3" key="1">
    <citation type="submission" date="2018-06" db="EMBL/GenBank/DDBJ databases">
        <title>Genome assembly of Danube salmon.</title>
        <authorList>
            <person name="Macqueen D.J."/>
            <person name="Gundappa M.K."/>
        </authorList>
    </citation>
    <scope>NUCLEOTIDE SEQUENCE [LARGE SCALE GENOMIC DNA]</scope>
</reference>
<dbReference type="SUPFAM" id="SSF51011">
    <property type="entry name" value="Glycosyl hydrolase domain"/>
    <property type="match status" value="1"/>
</dbReference>
<dbReference type="Pfam" id="PF02806">
    <property type="entry name" value="Alpha-amylase_C"/>
    <property type="match status" value="1"/>
</dbReference>
<evidence type="ECO:0000313" key="2">
    <source>
        <dbReference type="Ensembl" id="ENSHHUP00000037128.1"/>
    </source>
</evidence>
<accession>A0A4W5MH06</accession>
<evidence type="ECO:0000313" key="3">
    <source>
        <dbReference type="Proteomes" id="UP000314982"/>
    </source>
</evidence>
<dbReference type="Gene3D" id="2.60.40.1180">
    <property type="entry name" value="Golgi alpha-mannosidase II"/>
    <property type="match status" value="1"/>
</dbReference>
<proteinExistence type="predicted"/>
<reference evidence="2" key="3">
    <citation type="submission" date="2025-09" db="UniProtKB">
        <authorList>
            <consortium name="Ensembl"/>
        </authorList>
    </citation>
    <scope>IDENTIFICATION</scope>
</reference>
<dbReference type="Proteomes" id="UP000314982">
    <property type="component" value="Unassembled WGS sequence"/>
</dbReference>
<dbReference type="GO" id="GO:0005978">
    <property type="term" value="P:glycogen biosynthetic process"/>
    <property type="evidence" value="ECO:0007669"/>
    <property type="project" value="TreeGrafter"/>
</dbReference>
<protein>
    <recommendedName>
        <fullName evidence="1">Alpha-amylase/branching enzyme C-terminal all beta domain-containing protein</fullName>
    </recommendedName>
</protein>
<dbReference type="GO" id="GO:0003844">
    <property type="term" value="F:1,4-alpha-glucan branching enzyme activity"/>
    <property type="evidence" value="ECO:0007669"/>
    <property type="project" value="TreeGrafter"/>
</dbReference>
<dbReference type="AlphaFoldDB" id="A0A4W5MH06"/>
<name>A0A4W5MH06_9TELE</name>
<dbReference type="STRING" id="62062.ENSHHUP00000037128"/>
<feature type="domain" description="Alpha-amylase/branching enzyme C-terminal all beta" evidence="1">
    <location>
        <begin position="18"/>
        <end position="60"/>
    </location>
</feature>
<dbReference type="InterPro" id="IPR006048">
    <property type="entry name" value="A-amylase/branching_C"/>
</dbReference>